<name>A0A1H7JUR8_OLID1</name>
<accession>A0A1H7JUR8</accession>
<sequence length="55" mass="6292">MIGFLYLFGTEHNKVSKHARYKNTGVASGMNPASVLTNLRYSGLRIDPIIYKYER</sequence>
<reference evidence="2" key="1">
    <citation type="submission" date="2016-10" db="EMBL/GenBank/DDBJ databases">
        <authorList>
            <person name="Varghese N."/>
            <person name="Submissions S."/>
        </authorList>
    </citation>
    <scope>NUCLEOTIDE SEQUENCE [LARGE SCALE GENOMIC DNA]</scope>
    <source>
        <strain evidence="2">DSM 18733</strain>
    </source>
</reference>
<dbReference type="RefSeq" id="WP_162276539.1">
    <property type="nucleotide sequence ID" value="NZ_FOAF01000001.1"/>
</dbReference>
<dbReference type="Proteomes" id="UP000199421">
    <property type="component" value="Unassembled WGS sequence"/>
</dbReference>
<proteinExistence type="predicted"/>
<dbReference type="EMBL" id="FOAF01000001">
    <property type="protein sequence ID" value="SEK78114.1"/>
    <property type="molecule type" value="Genomic_DNA"/>
</dbReference>
<protein>
    <submittedName>
        <fullName evidence="1">Uncharacterized protein</fullName>
    </submittedName>
</protein>
<dbReference type="AlphaFoldDB" id="A0A1H7JUR8"/>
<organism evidence="1 2">
    <name type="scientific">Olivibacter domesticus</name>
    <name type="common">Pseudosphingobacterium domesticum</name>
    <dbReference type="NCBI Taxonomy" id="407022"/>
    <lineage>
        <taxon>Bacteria</taxon>
        <taxon>Pseudomonadati</taxon>
        <taxon>Bacteroidota</taxon>
        <taxon>Sphingobacteriia</taxon>
        <taxon>Sphingobacteriales</taxon>
        <taxon>Sphingobacteriaceae</taxon>
        <taxon>Olivibacter</taxon>
    </lineage>
</organism>
<evidence type="ECO:0000313" key="2">
    <source>
        <dbReference type="Proteomes" id="UP000199421"/>
    </source>
</evidence>
<keyword evidence="2" id="KW-1185">Reference proteome</keyword>
<gene>
    <name evidence="1" type="ORF">SAMN05661044_01129</name>
</gene>
<evidence type="ECO:0000313" key="1">
    <source>
        <dbReference type="EMBL" id="SEK78114.1"/>
    </source>
</evidence>